<keyword evidence="1" id="KW-0472">Membrane</keyword>
<accession>A0AAX3RQ88</accession>
<evidence type="ECO:0000313" key="2">
    <source>
        <dbReference type="EMBL" id="WEY84804.1"/>
    </source>
</evidence>
<protein>
    <submittedName>
        <fullName evidence="2">Uncharacterized protein</fullName>
    </submittedName>
</protein>
<reference evidence="2" key="1">
    <citation type="submission" date="2025-02" db="EMBL/GenBank/DDBJ databases">
        <title>Complete genome sequences of 52 Bacillus and Priestia strains isolated from West-African fermentations and 26 reference strains from the DSMZ collection.</title>
        <authorList>
            <person name="Wiedenbein E.S."/>
            <person name="Canoy T.S."/>
            <person name="Hui Y."/>
            <person name="Parkouda C."/>
            <person name="Dawende C."/>
            <person name="Ametefe E."/>
            <person name="Jespersen L."/>
            <person name="Nielsen D.S."/>
        </authorList>
    </citation>
    <scope>NUCLEOTIDE SEQUENCE</scope>
    <source>
        <strain evidence="2">PRO56</strain>
    </source>
</reference>
<feature type="transmembrane region" description="Helical" evidence="1">
    <location>
        <begin position="12"/>
        <end position="35"/>
    </location>
</feature>
<feature type="transmembrane region" description="Helical" evidence="1">
    <location>
        <begin position="47"/>
        <end position="71"/>
    </location>
</feature>
<evidence type="ECO:0000256" key="1">
    <source>
        <dbReference type="SAM" id="Phobius"/>
    </source>
</evidence>
<name>A0AAX3RQ88_BACIU</name>
<gene>
    <name evidence="2" type="ORF">P5633_21730</name>
</gene>
<keyword evidence="1" id="KW-0812">Transmembrane</keyword>
<proteinExistence type="predicted"/>
<organism evidence="2 3">
    <name type="scientific">Bacillus subtilis</name>
    <dbReference type="NCBI Taxonomy" id="1423"/>
    <lineage>
        <taxon>Bacteria</taxon>
        <taxon>Bacillati</taxon>
        <taxon>Bacillota</taxon>
        <taxon>Bacilli</taxon>
        <taxon>Bacillales</taxon>
        <taxon>Bacillaceae</taxon>
        <taxon>Bacillus</taxon>
    </lineage>
</organism>
<dbReference type="EMBL" id="CP120576">
    <property type="protein sequence ID" value="WEY84804.1"/>
    <property type="molecule type" value="Genomic_DNA"/>
</dbReference>
<dbReference type="AlphaFoldDB" id="A0AAX3RQ88"/>
<sequence>MSEKRKQVKKEVLAALRNIFILIISIFFICTDLSIAKFFNFTDDPRIIWAVDIGVYNGILQIVFSIASYLINEKRLNIGVNIINKKEDSNELTIRSDDSGEKICLKINIKGKWRKLSGDLNIIFPHWLDIQTKSVPFLKIIDSENKCVIDLNNLMSSNTGFCNLKRSITFDILRNSDENNEDLIQANLNMSIFKKLFAIKFKNEGIKIKSK</sequence>
<dbReference type="Proteomes" id="UP001214898">
    <property type="component" value="Chromosome"/>
</dbReference>
<evidence type="ECO:0000313" key="3">
    <source>
        <dbReference type="Proteomes" id="UP001214898"/>
    </source>
</evidence>
<keyword evidence="1" id="KW-1133">Transmembrane helix</keyword>